<dbReference type="OrthoDB" id="3176171at2759"/>
<feature type="binding site" evidence="9">
    <location>
        <begin position="86"/>
        <end position="93"/>
    </location>
    <ligand>
        <name>ATP</name>
        <dbReference type="ChEBI" id="CHEBI:30616"/>
    </ligand>
</feature>
<dbReference type="Pfam" id="PF00225">
    <property type="entry name" value="Kinesin"/>
    <property type="match status" value="1"/>
</dbReference>
<comment type="subcellular location">
    <subcellularLocation>
        <location evidence="1">Cytoplasm</location>
        <location evidence="1">Cytoskeleton</location>
    </subcellularLocation>
</comment>
<dbReference type="CDD" id="cd23649">
    <property type="entry name" value="Khc_CBD_cc"/>
    <property type="match status" value="1"/>
</dbReference>
<evidence type="ECO:0000256" key="10">
    <source>
        <dbReference type="RuleBase" id="RU000394"/>
    </source>
</evidence>
<keyword evidence="14" id="KW-1185">Reference proteome</keyword>
<feature type="coiled-coil region" evidence="11">
    <location>
        <begin position="403"/>
        <end position="493"/>
    </location>
</feature>
<organism evidence="13 14">
    <name type="scientific">Phrynocephalus forsythii</name>
    <dbReference type="NCBI Taxonomy" id="171643"/>
    <lineage>
        <taxon>Eukaryota</taxon>
        <taxon>Metazoa</taxon>
        <taxon>Chordata</taxon>
        <taxon>Craniata</taxon>
        <taxon>Vertebrata</taxon>
        <taxon>Euteleostomi</taxon>
        <taxon>Lepidosauria</taxon>
        <taxon>Squamata</taxon>
        <taxon>Bifurcata</taxon>
        <taxon>Unidentata</taxon>
        <taxon>Episquamata</taxon>
        <taxon>Toxicofera</taxon>
        <taxon>Iguania</taxon>
        <taxon>Acrodonta</taxon>
        <taxon>Agamidae</taxon>
        <taxon>Agaminae</taxon>
        <taxon>Phrynocephalus</taxon>
    </lineage>
</organism>
<dbReference type="InterPro" id="IPR001752">
    <property type="entry name" value="Kinesin_motor_dom"/>
</dbReference>
<dbReference type="AlphaFoldDB" id="A0A9Q0Y7N8"/>
<sequence>MADPAECSIKVMCRFRPLNEAEILRGDKFIPKFKGEDTVVVGQGKPYVFDRVLPPNTTQEQVYNACAKQIVKDVLEGYNGTIFAYGQTSSGKTHTMEGKLHDPQLMGIIPRIAHDIFDHIYSMDENLEFHIKVSYFEIYLDKIRDLLDVSKTNLAVHEDKNRVPYVKGCTERFVSSPEEVMDVIDEGKTNRHVAVTNMNEHSSRSHSIFLINIKQENVETEKKLSGKLYLVDLAGSEKVMTKNINKSLSALGNVISALAEGTKTHVPYRDSKMTRILQDSLGGNCRTTIVICCSPSVFNEAETKSTLMFGQRAKTIKNTVSVNLELTAEEWKKKYEKEKEKNKTLKNVIQHLEMELNRWRNGEAVPEEEQISAKEQKNLEPCDNTPIIDNIAPVAASISTEEKQKYEEEITSLYRQLDDKDDEINQQSQLAEKLKQQMLDQDELLASTRRDYEKIQEELTRLQIENEAAKEEVKEVLQALEELAVNYDQKSQESALITTQRELGQLQELSNHQKKRATEILNLLLKDLGEIGGIIGTNDVKTLADVNGVIEEEFTMARLYISKMKSEVKSLVNRSKQLESAQIDSNRKMNASERELAACQLLISQHEAKIKSLTDYMQNMEQKRRQLEESQDSLNEELAKLRAQEKMHEVSFKDKEKEHLTMLQDAEEMKKTLEQQMESHREAHQKQLSRLRDEIEEKQKIIDEIRDMNQKLQLEQEKLSSDYEKIKIEDQEREKKLEKLILLNDKREQAREDLKGLEETVARELQTLHNLRKLFVQDLTTRVKKSVELDSDDGGGSAAQKQKISFLENNLEQLTKVHKQLVRDNADLRCELPKLEKRLRATAERVKALESALKEAKENAMRDRKRYQQEVDRIKEAVRAKNMARRAHSAQIAKPIRPGHYPASSPTAIHAIRGGGGYYHNMK</sequence>
<dbReference type="GO" id="GO:0007097">
    <property type="term" value="P:nuclear migration"/>
    <property type="evidence" value="ECO:0007669"/>
    <property type="project" value="UniProtKB-ARBA"/>
</dbReference>
<evidence type="ECO:0000256" key="9">
    <source>
        <dbReference type="PROSITE-ProRule" id="PRU00283"/>
    </source>
</evidence>
<evidence type="ECO:0000256" key="6">
    <source>
        <dbReference type="ARBA" id="ARBA00023054"/>
    </source>
</evidence>
<dbReference type="Gene3D" id="6.10.250.1590">
    <property type="match status" value="1"/>
</dbReference>
<evidence type="ECO:0000256" key="8">
    <source>
        <dbReference type="ARBA" id="ARBA00023212"/>
    </source>
</evidence>
<dbReference type="GO" id="GO:0005524">
    <property type="term" value="F:ATP binding"/>
    <property type="evidence" value="ECO:0007669"/>
    <property type="project" value="UniProtKB-UniRule"/>
</dbReference>
<dbReference type="GO" id="GO:0032991">
    <property type="term" value="C:protein-containing complex"/>
    <property type="evidence" value="ECO:0007669"/>
    <property type="project" value="UniProtKB-ARBA"/>
</dbReference>
<dbReference type="InterPro" id="IPR019821">
    <property type="entry name" value="Kinesin_motor_CS"/>
</dbReference>
<feature type="coiled-coil region" evidence="11">
    <location>
        <begin position="321"/>
        <end position="362"/>
    </location>
</feature>
<dbReference type="PANTHER" id="PTHR47968">
    <property type="entry name" value="CENTROMERE PROTEIN E"/>
    <property type="match status" value="1"/>
</dbReference>
<dbReference type="FunFam" id="3.40.850.10:FF:000067">
    <property type="entry name" value="Kinesin-like protein"/>
    <property type="match status" value="1"/>
</dbReference>
<dbReference type="GO" id="GO:0007292">
    <property type="term" value="P:female gamete generation"/>
    <property type="evidence" value="ECO:0007669"/>
    <property type="project" value="UniProtKB-ARBA"/>
</dbReference>
<accession>A0A9Q0Y7N8</accession>
<comment type="caution">
    <text evidence="13">The sequence shown here is derived from an EMBL/GenBank/DDBJ whole genome shotgun (WGS) entry which is preliminary data.</text>
</comment>
<keyword evidence="5 9" id="KW-0067">ATP-binding</keyword>
<reference evidence="13" key="1">
    <citation type="journal article" date="2023" name="DNA Res.">
        <title>Chromosome-level genome assembly of Phrynocephalus forsythii using third-generation DNA sequencing and Hi-C analysis.</title>
        <authorList>
            <person name="Qi Y."/>
            <person name="Zhao W."/>
            <person name="Zhao Y."/>
            <person name="Niu C."/>
            <person name="Cao S."/>
            <person name="Zhang Y."/>
        </authorList>
    </citation>
    <scope>NUCLEOTIDE SEQUENCE</scope>
    <source>
        <tissue evidence="13">Muscle</tissue>
    </source>
</reference>
<dbReference type="InterPro" id="IPR027640">
    <property type="entry name" value="Kinesin-like_fam"/>
</dbReference>
<proteinExistence type="inferred from homology"/>
<keyword evidence="4 9" id="KW-0547">Nucleotide-binding</keyword>
<evidence type="ECO:0000313" key="13">
    <source>
        <dbReference type="EMBL" id="KAJ7345770.1"/>
    </source>
</evidence>
<dbReference type="GO" id="GO:1904115">
    <property type="term" value="C:axon cytoplasm"/>
    <property type="evidence" value="ECO:0007669"/>
    <property type="project" value="GOC"/>
</dbReference>
<dbReference type="EMBL" id="JAPFRF010000001">
    <property type="protein sequence ID" value="KAJ7345770.1"/>
    <property type="molecule type" value="Genomic_DNA"/>
</dbReference>
<evidence type="ECO:0000313" key="14">
    <source>
        <dbReference type="Proteomes" id="UP001142489"/>
    </source>
</evidence>
<evidence type="ECO:0000256" key="3">
    <source>
        <dbReference type="ARBA" id="ARBA00022701"/>
    </source>
</evidence>
<dbReference type="GO" id="GO:0048489">
    <property type="term" value="P:synaptic vesicle transport"/>
    <property type="evidence" value="ECO:0007669"/>
    <property type="project" value="UniProtKB-ARBA"/>
</dbReference>
<comment type="similarity">
    <text evidence="9 10">Belongs to the TRAFAC class myosin-kinesin ATPase superfamily. Kinesin family.</text>
</comment>
<dbReference type="PROSITE" id="PS50067">
    <property type="entry name" value="KINESIN_MOTOR_2"/>
    <property type="match status" value="1"/>
</dbReference>
<keyword evidence="7 9" id="KW-0505">Motor protein</keyword>
<evidence type="ECO:0000256" key="7">
    <source>
        <dbReference type="ARBA" id="ARBA00023175"/>
    </source>
</evidence>
<name>A0A9Q0Y7N8_9SAUR</name>
<dbReference type="GO" id="GO:0003777">
    <property type="term" value="F:microtubule motor activity"/>
    <property type="evidence" value="ECO:0007669"/>
    <property type="project" value="InterPro"/>
</dbReference>
<dbReference type="GO" id="GO:0008017">
    <property type="term" value="F:microtubule binding"/>
    <property type="evidence" value="ECO:0007669"/>
    <property type="project" value="InterPro"/>
</dbReference>
<evidence type="ECO:0000256" key="4">
    <source>
        <dbReference type="ARBA" id="ARBA00022741"/>
    </source>
</evidence>
<dbReference type="GO" id="GO:0030951">
    <property type="term" value="P:establishment or maintenance of microtubule cytoskeleton polarity"/>
    <property type="evidence" value="ECO:0007669"/>
    <property type="project" value="UniProtKB-ARBA"/>
</dbReference>
<evidence type="ECO:0000256" key="2">
    <source>
        <dbReference type="ARBA" id="ARBA00022490"/>
    </source>
</evidence>
<keyword evidence="8" id="KW-0206">Cytoskeleton</keyword>
<gene>
    <name evidence="13" type="ORF">JRQ81_001720</name>
</gene>
<dbReference type="Gene3D" id="3.40.850.10">
    <property type="entry name" value="Kinesin motor domain"/>
    <property type="match status" value="1"/>
</dbReference>
<feature type="coiled-coil region" evidence="11">
    <location>
        <begin position="561"/>
        <end position="884"/>
    </location>
</feature>
<dbReference type="GO" id="GO:0098957">
    <property type="term" value="P:anterograde axonal transport of mitochondrion"/>
    <property type="evidence" value="ECO:0007669"/>
    <property type="project" value="UniProtKB-ARBA"/>
</dbReference>
<keyword evidence="6 11" id="KW-0175">Coiled coil</keyword>
<dbReference type="Proteomes" id="UP001142489">
    <property type="component" value="Unassembled WGS sequence"/>
</dbReference>
<dbReference type="CDD" id="cd01369">
    <property type="entry name" value="KISc_KHC_KIF5"/>
    <property type="match status" value="1"/>
</dbReference>
<dbReference type="PRINTS" id="PR00380">
    <property type="entry name" value="KINESINHEAVY"/>
</dbReference>
<dbReference type="SUPFAM" id="SSF52540">
    <property type="entry name" value="P-loop containing nucleoside triphosphate hydrolases"/>
    <property type="match status" value="1"/>
</dbReference>
<dbReference type="PROSITE" id="PS00411">
    <property type="entry name" value="KINESIN_MOTOR_1"/>
    <property type="match status" value="1"/>
</dbReference>
<dbReference type="InterPro" id="IPR027417">
    <property type="entry name" value="P-loop_NTPase"/>
</dbReference>
<dbReference type="GO" id="GO:0005874">
    <property type="term" value="C:microtubule"/>
    <property type="evidence" value="ECO:0007669"/>
    <property type="project" value="UniProtKB-KW"/>
</dbReference>
<keyword evidence="3 10" id="KW-0493">Microtubule</keyword>
<dbReference type="SMART" id="SM00129">
    <property type="entry name" value="KISc"/>
    <property type="match status" value="1"/>
</dbReference>
<protein>
    <recommendedName>
        <fullName evidence="10">Kinesin-like protein</fullName>
    </recommendedName>
</protein>
<dbReference type="InterPro" id="IPR059182">
    <property type="entry name" value="Khc_C"/>
</dbReference>
<evidence type="ECO:0000256" key="11">
    <source>
        <dbReference type="SAM" id="Coils"/>
    </source>
</evidence>
<feature type="domain" description="Kinesin motor" evidence="12">
    <location>
        <begin position="8"/>
        <end position="316"/>
    </location>
</feature>
<evidence type="ECO:0000256" key="1">
    <source>
        <dbReference type="ARBA" id="ARBA00004245"/>
    </source>
</evidence>
<evidence type="ECO:0000256" key="5">
    <source>
        <dbReference type="ARBA" id="ARBA00022840"/>
    </source>
</evidence>
<dbReference type="PANTHER" id="PTHR47968:SF70">
    <property type="entry name" value="KINESIN HEAVY CHAIN ISOFORM 5C"/>
    <property type="match status" value="1"/>
</dbReference>
<keyword evidence="2" id="KW-0963">Cytoplasm</keyword>
<evidence type="ECO:0000259" key="12">
    <source>
        <dbReference type="PROSITE" id="PS50067"/>
    </source>
</evidence>
<dbReference type="InterPro" id="IPR036961">
    <property type="entry name" value="Kinesin_motor_dom_sf"/>
</dbReference>